<name>A0ABU9YLD0_9PROT</name>
<evidence type="ECO:0008006" key="4">
    <source>
        <dbReference type="Google" id="ProtNLM"/>
    </source>
</evidence>
<evidence type="ECO:0000256" key="1">
    <source>
        <dbReference type="SAM" id="Phobius"/>
    </source>
</evidence>
<organism evidence="2 3">
    <name type="scientific">Tistrella arctica</name>
    <dbReference type="NCBI Taxonomy" id="3133430"/>
    <lineage>
        <taxon>Bacteria</taxon>
        <taxon>Pseudomonadati</taxon>
        <taxon>Pseudomonadota</taxon>
        <taxon>Alphaproteobacteria</taxon>
        <taxon>Geminicoccales</taxon>
        <taxon>Geminicoccaceae</taxon>
        <taxon>Tistrella</taxon>
    </lineage>
</organism>
<sequence length="411" mass="42783">MTISGSMAPERQSVRLRRRLRRLTGAGGLQLMTPVLAAASSIIITRGVGSAGWGAVVHDMLVIGLAAHLVGWGTRDFVLREAAARPAQALMIWRRNTVSRLVFLLPPAVVVTALAASDPSGGVTSRLLAVLWLVAMVWSRGFDAPMVQDGRYGWVLTVDLAAAGLSVAGLIAALRSGMAETTITPLVGVLAGAEMLRALGRTAIFRHRLTAPGGGWRPVFTELGAGWGFFLLGFSGLLASRADSYVVGLTLPPETLGQYQIVTTFVIHLQTLGAVWVMAATPDLLRLPRRAVLRFAGRNVLVGAGLMAMAAMVLPFLVPALFGVAPAMTLVLAATATGTLAFLYGPLLLLAQRQGRELQVAASGFAAGGITFAGGLLLAPSHGPAGVQMALAAGHLLQLAIAWRAGGRASS</sequence>
<dbReference type="EMBL" id="JBBKTW010000005">
    <property type="protein sequence ID" value="MEN2989481.1"/>
    <property type="molecule type" value="Genomic_DNA"/>
</dbReference>
<feature type="transmembrane region" description="Helical" evidence="1">
    <location>
        <begin position="219"/>
        <end position="239"/>
    </location>
</feature>
<feature type="transmembrane region" description="Helical" evidence="1">
    <location>
        <begin position="259"/>
        <end position="279"/>
    </location>
</feature>
<feature type="transmembrane region" description="Helical" evidence="1">
    <location>
        <begin position="50"/>
        <end position="70"/>
    </location>
</feature>
<dbReference type="RefSeq" id="WP_345933051.1">
    <property type="nucleotide sequence ID" value="NZ_JBBKTV010000004.1"/>
</dbReference>
<reference evidence="2 3" key="1">
    <citation type="submission" date="2024-03" db="EMBL/GenBank/DDBJ databases">
        <title>High-quality draft genome sequencing of Tistrella sp. BH-R2-4.</title>
        <authorList>
            <person name="Dong C."/>
        </authorList>
    </citation>
    <scope>NUCLEOTIDE SEQUENCE [LARGE SCALE GENOMIC DNA]</scope>
    <source>
        <strain evidence="2 3">BH-R2-4</strain>
    </source>
</reference>
<comment type="caution">
    <text evidence="2">The sequence shown here is derived from an EMBL/GenBank/DDBJ whole genome shotgun (WGS) entry which is preliminary data.</text>
</comment>
<feature type="transmembrane region" description="Helical" evidence="1">
    <location>
        <begin position="358"/>
        <end position="379"/>
    </location>
</feature>
<feature type="transmembrane region" description="Helical" evidence="1">
    <location>
        <begin position="154"/>
        <end position="176"/>
    </location>
</feature>
<protein>
    <recommendedName>
        <fullName evidence="4">Polysaccharide biosynthesis protein</fullName>
    </recommendedName>
</protein>
<evidence type="ECO:0000313" key="3">
    <source>
        <dbReference type="Proteomes" id="UP001413721"/>
    </source>
</evidence>
<feature type="transmembrane region" description="Helical" evidence="1">
    <location>
        <begin position="385"/>
        <end position="403"/>
    </location>
</feature>
<gene>
    <name evidence="2" type="ORF">WG926_14290</name>
</gene>
<keyword evidence="1" id="KW-1133">Transmembrane helix</keyword>
<feature type="transmembrane region" description="Helical" evidence="1">
    <location>
        <begin position="182"/>
        <end position="199"/>
    </location>
</feature>
<keyword evidence="1" id="KW-0812">Transmembrane</keyword>
<feature type="transmembrane region" description="Helical" evidence="1">
    <location>
        <begin position="328"/>
        <end position="351"/>
    </location>
</feature>
<feature type="transmembrane region" description="Helical" evidence="1">
    <location>
        <begin position="20"/>
        <end position="44"/>
    </location>
</feature>
<feature type="transmembrane region" description="Helical" evidence="1">
    <location>
        <begin position="123"/>
        <end position="142"/>
    </location>
</feature>
<accession>A0ABU9YLD0</accession>
<keyword evidence="1" id="KW-0472">Membrane</keyword>
<keyword evidence="3" id="KW-1185">Reference proteome</keyword>
<proteinExistence type="predicted"/>
<feature type="transmembrane region" description="Helical" evidence="1">
    <location>
        <begin position="300"/>
        <end position="322"/>
    </location>
</feature>
<evidence type="ECO:0000313" key="2">
    <source>
        <dbReference type="EMBL" id="MEN2989481.1"/>
    </source>
</evidence>
<dbReference type="Proteomes" id="UP001413721">
    <property type="component" value="Unassembled WGS sequence"/>
</dbReference>
<feature type="transmembrane region" description="Helical" evidence="1">
    <location>
        <begin position="98"/>
        <end position="117"/>
    </location>
</feature>